<dbReference type="SUPFAM" id="SSF103473">
    <property type="entry name" value="MFS general substrate transporter"/>
    <property type="match status" value="1"/>
</dbReference>
<evidence type="ECO:0000256" key="1">
    <source>
        <dbReference type="ARBA" id="ARBA00004141"/>
    </source>
</evidence>
<feature type="domain" description="Major facilitator superfamily (MFS) profile" evidence="9">
    <location>
        <begin position="1"/>
        <end position="254"/>
    </location>
</feature>
<feature type="transmembrane region" description="Helical" evidence="8">
    <location>
        <begin position="36"/>
        <end position="56"/>
    </location>
</feature>
<dbReference type="AlphaFoldDB" id="A0A8H5MFZ8"/>
<evidence type="ECO:0000256" key="4">
    <source>
        <dbReference type="ARBA" id="ARBA00022692"/>
    </source>
</evidence>
<dbReference type="Gene3D" id="1.20.1250.20">
    <property type="entry name" value="MFS general substrate transporter like domains"/>
    <property type="match status" value="1"/>
</dbReference>
<feature type="transmembrane region" description="Helical" evidence="8">
    <location>
        <begin position="68"/>
        <end position="90"/>
    </location>
</feature>
<feature type="transmembrane region" description="Helical" evidence="8">
    <location>
        <begin position="155"/>
        <end position="174"/>
    </location>
</feature>
<dbReference type="InterPro" id="IPR020846">
    <property type="entry name" value="MFS_dom"/>
</dbReference>
<dbReference type="Pfam" id="PF07690">
    <property type="entry name" value="MFS_1"/>
    <property type="match status" value="1"/>
</dbReference>
<evidence type="ECO:0000256" key="3">
    <source>
        <dbReference type="ARBA" id="ARBA00022448"/>
    </source>
</evidence>
<comment type="subcellular location">
    <subcellularLocation>
        <location evidence="1">Membrane</location>
        <topology evidence="1">Multi-pass membrane protein</topology>
    </subcellularLocation>
</comment>
<keyword evidence="11" id="KW-1185">Reference proteome</keyword>
<dbReference type="InterPro" id="IPR036259">
    <property type="entry name" value="MFS_trans_sf"/>
</dbReference>
<evidence type="ECO:0000313" key="10">
    <source>
        <dbReference type="EMBL" id="KAF5392542.1"/>
    </source>
</evidence>
<gene>
    <name evidence="10" type="ORF">D9757_002152</name>
</gene>
<feature type="transmembrane region" description="Helical" evidence="8">
    <location>
        <begin position="126"/>
        <end position="149"/>
    </location>
</feature>
<evidence type="ECO:0000256" key="8">
    <source>
        <dbReference type="SAM" id="Phobius"/>
    </source>
</evidence>
<dbReference type="InterPro" id="IPR011701">
    <property type="entry name" value="MFS"/>
</dbReference>
<feature type="transmembrane region" description="Helical" evidence="8">
    <location>
        <begin position="96"/>
        <end position="114"/>
    </location>
</feature>
<dbReference type="GO" id="GO:0022857">
    <property type="term" value="F:transmembrane transporter activity"/>
    <property type="evidence" value="ECO:0007669"/>
    <property type="project" value="InterPro"/>
</dbReference>
<evidence type="ECO:0000256" key="6">
    <source>
        <dbReference type="ARBA" id="ARBA00023136"/>
    </source>
</evidence>
<name>A0A8H5MFZ8_9AGAR</name>
<dbReference type="PRINTS" id="PR01035">
    <property type="entry name" value="TCRTETA"/>
</dbReference>
<dbReference type="InterPro" id="IPR050930">
    <property type="entry name" value="MFS_Vesicular_Transporter"/>
</dbReference>
<dbReference type="Proteomes" id="UP000518752">
    <property type="component" value="Unassembled WGS sequence"/>
</dbReference>
<keyword evidence="5 8" id="KW-1133">Transmembrane helix</keyword>
<accession>A0A8H5MFZ8</accession>
<keyword evidence="3" id="KW-0813">Transport</keyword>
<comment type="caution">
    <text evidence="10">The sequence shown here is derived from an EMBL/GenBank/DDBJ whole genome shotgun (WGS) entry which is preliminary data.</text>
</comment>
<dbReference type="PANTHER" id="PTHR23506">
    <property type="entry name" value="GH10249P"/>
    <property type="match status" value="1"/>
</dbReference>
<keyword evidence="4 8" id="KW-0812">Transmembrane</keyword>
<feature type="transmembrane region" description="Helical" evidence="8">
    <location>
        <begin position="7"/>
        <end position="24"/>
    </location>
</feature>
<evidence type="ECO:0000256" key="2">
    <source>
        <dbReference type="ARBA" id="ARBA00006829"/>
    </source>
</evidence>
<organism evidence="10 11">
    <name type="scientific">Collybiopsis confluens</name>
    <dbReference type="NCBI Taxonomy" id="2823264"/>
    <lineage>
        <taxon>Eukaryota</taxon>
        <taxon>Fungi</taxon>
        <taxon>Dikarya</taxon>
        <taxon>Basidiomycota</taxon>
        <taxon>Agaricomycotina</taxon>
        <taxon>Agaricomycetes</taxon>
        <taxon>Agaricomycetidae</taxon>
        <taxon>Agaricales</taxon>
        <taxon>Marasmiineae</taxon>
        <taxon>Omphalotaceae</taxon>
        <taxon>Collybiopsis</taxon>
    </lineage>
</organism>
<feature type="region of interest" description="Disordered" evidence="7">
    <location>
        <begin position="191"/>
        <end position="225"/>
    </location>
</feature>
<dbReference type="PANTHER" id="PTHR23506:SF23">
    <property type="entry name" value="GH10249P"/>
    <property type="match status" value="1"/>
</dbReference>
<proteinExistence type="inferred from homology"/>
<evidence type="ECO:0000259" key="9">
    <source>
        <dbReference type="PROSITE" id="PS50850"/>
    </source>
</evidence>
<protein>
    <recommendedName>
        <fullName evidence="9">Major facilitator superfamily (MFS) profile domain-containing protein</fullName>
    </recommendedName>
</protein>
<evidence type="ECO:0000313" key="11">
    <source>
        <dbReference type="Proteomes" id="UP000518752"/>
    </source>
</evidence>
<dbReference type="PROSITE" id="PS50850">
    <property type="entry name" value="MFS"/>
    <property type="match status" value="1"/>
</dbReference>
<evidence type="ECO:0000256" key="5">
    <source>
        <dbReference type="ARBA" id="ARBA00022989"/>
    </source>
</evidence>
<sequence>MVGFGIATDLLVYSIIIPVIPFQLEKLGYTAISERTSWLLFSYSAGLVVSTLPVAMFSERYNARKTPLVLGIFILIGSIIMLMEAPAYWLLLLARILQGIGSTMIWVVGLALLCDMTPINLIGRQLGLVMTGMSAGLLIGPPVGGALYSRFGFRGPFVFAIVAAASDLLARLIIIERKEAVLWGIDPLSTPEHEPRNGSTTGSEREDTHPLPGRSTETPHAQEDTRPLSLPAVIIRFSKSSRANTATFLTLIFG</sequence>
<evidence type="ECO:0000256" key="7">
    <source>
        <dbReference type="SAM" id="MobiDB-lite"/>
    </source>
</evidence>
<dbReference type="EMBL" id="JAACJN010000005">
    <property type="protein sequence ID" value="KAF5392542.1"/>
    <property type="molecule type" value="Genomic_DNA"/>
</dbReference>
<comment type="similarity">
    <text evidence="2">Belongs to the major facilitator superfamily. Vesicular transporter family.</text>
</comment>
<dbReference type="OrthoDB" id="440553at2759"/>
<reference evidence="10 11" key="1">
    <citation type="journal article" date="2020" name="ISME J.">
        <title>Uncovering the hidden diversity of litter-decomposition mechanisms in mushroom-forming fungi.</title>
        <authorList>
            <person name="Floudas D."/>
            <person name="Bentzer J."/>
            <person name="Ahren D."/>
            <person name="Johansson T."/>
            <person name="Persson P."/>
            <person name="Tunlid A."/>
        </authorList>
    </citation>
    <scope>NUCLEOTIDE SEQUENCE [LARGE SCALE GENOMIC DNA]</scope>
    <source>
        <strain evidence="10 11">CBS 406.79</strain>
    </source>
</reference>
<keyword evidence="6 8" id="KW-0472">Membrane</keyword>
<dbReference type="InterPro" id="IPR001958">
    <property type="entry name" value="Tet-R_TetA/multi-R_MdtG-like"/>
</dbReference>
<dbReference type="GO" id="GO:0016020">
    <property type="term" value="C:membrane"/>
    <property type="evidence" value="ECO:0007669"/>
    <property type="project" value="UniProtKB-SubCell"/>
</dbReference>